<protein>
    <recommendedName>
        <fullName evidence="4">Nitroreductase</fullName>
    </recommendedName>
</protein>
<feature type="compositionally biased region" description="Acidic residues" evidence="1">
    <location>
        <begin position="38"/>
        <end position="49"/>
    </location>
</feature>
<gene>
    <name evidence="2" type="ORF">C447_07158</name>
</gene>
<dbReference type="OrthoDB" id="287850at2157"/>
<dbReference type="GO" id="GO:0016491">
    <property type="term" value="F:oxidoreductase activity"/>
    <property type="evidence" value="ECO:0007669"/>
    <property type="project" value="InterPro"/>
</dbReference>
<dbReference type="PATRIC" id="fig|1132509.6.peg.1622"/>
<evidence type="ECO:0008006" key="4">
    <source>
        <dbReference type="Google" id="ProtNLM"/>
    </source>
</evidence>
<evidence type="ECO:0000256" key="1">
    <source>
        <dbReference type="SAM" id="MobiDB-lite"/>
    </source>
</evidence>
<dbReference type="Proteomes" id="UP000011566">
    <property type="component" value="Unassembled WGS sequence"/>
</dbReference>
<evidence type="ECO:0000313" key="2">
    <source>
        <dbReference type="EMBL" id="EMA39276.1"/>
    </source>
</evidence>
<name>M0M0R9_9EURY</name>
<feature type="region of interest" description="Disordered" evidence="1">
    <location>
        <begin position="19"/>
        <end position="49"/>
    </location>
</feature>
<sequence>MDRTDDEYAVEVMAAVGIQDDSADVDEHPTDRKPLDEVVFDGDFTPDED</sequence>
<dbReference type="AlphaFoldDB" id="M0M0R9"/>
<reference evidence="2 3" key="1">
    <citation type="journal article" date="2014" name="PLoS Genet.">
        <title>Phylogenetically driven sequencing of extremely halophilic archaea reveals strategies for static and dynamic osmo-response.</title>
        <authorList>
            <person name="Becker E.A."/>
            <person name="Seitzer P.M."/>
            <person name="Tritt A."/>
            <person name="Larsen D."/>
            <person name="Krusor M."/>
            <person name="Yao A.I."/>
            <person name="Wu D."/>
            <person name="Madern D."/>
            <person name="Eisen J.A."/>
            <person name="Darling A.E."/>
            <person name="Facciotti M.T."/>
        </authorList>
    </citation>
    <scope>NUCLEOTIDE SEQUENCE [LARGE SCALE GENOMIC DNA]</scope>
    <source>
        <strain evidence="2 3">100A6</strain>
    </source>
</reference>
<evidence type="ECO:0000313" key="3">
    <source>
        <dbReference type="Proteomes" id="UP000011566"/>
    </source>
</evidence>
<dbReference type="EMBL" id="AOMB01000020">
    <property type="protein sequence ID" value="EMA39276.1"/>
    <property type="molecule type" value="Genomic_DNA"/>
</dbReference>
<proteinExistence type="predicted"/>
<feature type="compositionally biased region" description="Basic and acidic residues" evidence="1">
    <location>
        <begin position="25"/>
        <end position="36"/>
    </location>
</feature>
<dbReference type="SUPFAM" id="SSF55469">
    <property type="entry name" value="FMN-dependent nitroreductase-like"/>
    <property type="match status" value="1"/>
</dbReference>
<accession>M0M0R9</accession>
<comment type="caution">
    <text evidence="2">The sequence shown here is derived from an EMBL/GenBank/DDBJ whole genome shotgun (WGS) entry which is preliminary data.</text>
</comment>
<keyword evidence="3" id="KW-1185">Reference proteome</keyword>
<dbReference type="RefSeq" id="WP_007692337.1">
    <property type="nucleotide sequence ID" value="NZ_AJRK01000094.1"/>
</dbReference>
<organism evidence="2 3">
    <name type="scientific">Halococcus hamelinensis 100A6</name>
    <dbReference type="NCBI Taxonomy" id="1132509"/>
    <lineage>
        <taxon>Archaea</taxon>
        <taxon>Methanobacteriati</taxon>
        <taxon>Methanobacteriota</taxon>
        <taxon>Stenosarchaea group</taxon>
        <taxon>Halobacteria</taxon>
        <taxon>Halobacteriales</taxon>
        <taxon>Halococcaceae</taxon>
        <taxon>Halococcus</taxon>
    </lineage>
</organism>
<dbReference type="InterPro" id="IPR000415">
    <property type="entry name" value="Nitroreductase-like"/>
</dbReference>